<dbReference type="AlphaFoldDB" id="A0A8H5B0N3"/>
<feature type="transmembrane region" description="Helical" evidence="1">
    <location>
        <begin position="169"/>
        <end position="187"/>
    </location>
</feature>
<dbReference type="Proteomes" id="UP000567179">
    <property type="component" value="Unassembled WGS sequence"/>
</dbReference>
<feature type="domain" description="DUF6534" evidence="2">
    <location>
        <begin position="171"/>
        <end position="267"/>
    </location>
</feature>
<feature type="transmembrane region" description="Helical" evidence="1">
    <location>
        <begin position="54"/>
        <end position="80"/>
    </location>
</feature>
<keyword evidence="4" id="KW-1185">Reference proteome</keyword>
<gene>
    <name evidence="3" type="ORF">D9619_013073</name>
</gene>
<feature type="transmembrane region" description="Helical" evidence="1">
    <location>
        <begin position="92"/>
        <end position="115"/>
    </location>
</feature>
<protein>
    <recommendedName>
        <fullName evidence="2">DUF6534 domain-containing protein</fullName>
    </recommendedName>
</protein>
<reference evidence="3 4" key="1">
    <citation type="journal article" date="2020" name="ISME J.">
        <title>Uncovering the hidden diversity of litter-decomposition mechanisms in mushroom-forming fungi.</title>
        <authorList>
            <person name="Floudas D."/>
            <person name="Bentzer J."/>
            <person name="Ahren D."/>
            <person name="Johansson T."/>
            <person name="Persson P."/>
            <person name="Tunlid A."/>
        </authorList>
    </citation>
    <scope>NUCLEOTIDE SEQUENCE [LARGE SCALE GENOMIC DNA]</scope>
    <source>
        <strain evidence="3 4">CBS 101986</strain>
    </source>
</reference>
<name>A0A8H5B0N3_9AGAR</name>
<dbReference type="OrthoDB" id="2562493at2759"/>
<organism evidence="3 4">
    <name type="scientific">Psilocybe cf. subviscida</name>
    <dbReference type="NCBI Taxonomy" id="2480587"/>
    <lineage>
        <taxon>Eukaryota</taxon>
        <taxon>Fungi</taxon>
        <taxon>Dikarya</taxon>
        <taxon>Basidiomycota</taxon>
        <taxon>Agaricomycotina</taxon>
        <taxon>Agaricomycetes</taxon>
        <taxon>Agaricomycetidae</taxon>
        <taxon>Agaricales</taxon>
        <taxon>Agaricineae</taxon>
        <taxon>Strophariaceae</taxon>
        <taxon>Psilocybe</taxon>
    </lineage>
</organism>
<evidence type="ECO:0000313" key="4">
    <source>
        <dbReference type="Proteomes" id="UP000567179"/>
    </source>
</evidence>
<feature type="transmembrane region" description="Helical" evidence="1">
    <location>
        <begin position="127"/>
        <end position="149"/>
    </location>
</feature>
<keyword evidence="1" id="KW-1133">Transmembrane helix</keyword>
<accession>A0A8H5B0N3</accession>
<feature type="transmembrane region" description="Helical" evidence="1">
    <location>
        <begin position="20"/>
        <end position="42"/>
    </location>
</feature>
<keyword evidence="1" id="KW-0472">Membrane</keyword>
<dbReference type="Pfam" id="PF20152">
    <property type="entry name" value="DUF6534"/>
    <property type="match status" value="1"/>
</dbReference>
<dbReference type="PANTHER" id="PTHR40465:SF1">
    <property type="entry name" value="DUF6534 DOMAIN-CONTAINING PROTEIN"/>
    <property type="match status" value="1"/>
</dbReference>
<keyword evidence="1" id="KW-0812">Transmembrane</keyword>
<sequence>MVNPSEPPTHINTPLVLGPLVIGTFLNTGIYGICVAQFNNYWESRPNDHRIIKFLVWWTFILDSFHTASLLYMLWVYVVVEFENVSFLQQVLWPFSATPAVTTLTSFPIQVYLSWRIRLLSQSGRVFATLVVISAIQASLGITCSIAAFKLPDISIYSKLIPFVDTWQAFAVLADGSITAFLVWYLIKKRTGEKQSDNVIARVIRLSTETAAVGAFFCIMDLVSFTALQGSSIHVIFAFPWSQISHVNFFLPVLRNTLLLTLNSRSSLREELQRPIMPDILIVNIGHFSDSVRFADYSPPFHSCELEPLIMVKFMRTITPEVTGAKILWRSTGTRTTLL</sequence>
<evidence type="ECO:0000313" key="3">
    <source>
        <dbReference type="EMBL" id="KAF5313838.1"/>
    </source>
</evidence>
<dbReference type="PANTHER" id="PTHR40465">
    <property type="entry name" value="CHROMOSOME 1, WHOLE GENOME SHOTGUN SEQUENCE"/>
    <property type="match status" value="1"/>
</dbReference>
<comment type="caution">
    <text evidence="3">The sequence shown here is derived from an EMBL/GenBank/DDBJ whole genome shotgun (WGS) entry which is preliminary data.</text>
</comment>
<evidence type="ECO:0000256" key="1">
    <source>
        <dbReference type="SAM" id="Phobius"/>
    </source>
</evidence>
<dbReference type="EMBL" id="JAACJJ010000046">
    <property type="protein sequence ID" value="KAF5313838.1"/>
    <property type="molecule type" value="Genomic_DNA"/>
</dbReference>
<dbReference type="InterPro" id="IPR045339">
    <property type="entry name" value="DUF6534"/>
</dbReference>
<proteinExistence type="predicted"/>
<evidence type="ECO:0000259" key="2">
    <source>
        <dbReference type="Pfam" id="PF20152"/>
    </source>
</evidence>